<name>A0A6A3TJ65_9STRA</name>
<dbReference type="EMBL" id="QXGD01000013">
    <property type="protein sequence ID" value="KAE9257868.1"/>
    <property type="molecule type" value="Genomic_DNA"/>
</dbReference>
<accession>A0A6A3TJ65</accession>
<evidence type="ECO:0000313" key="2">
    <source>
        <dbReference type="EMBL" id="KAE9029418.1"/>
    </source>
</evidence>
<evidence type="ECO:0000313" key="10">
    <source>
        <dbReference type="Proteomes" id="UP000429523"/>
    </source>
</evidence>
<dbReference type="Proteomes" id="UP000433483">
    <property type="component" value="Unassembled WGS sequence"/>
</dbReference>
<dbReference type="EMBL" id="QXFY01000038">
    <property type="protein sequence ID" value="KAE9360945.1"/>
    <property type="molecule type" value="Genomic_DNA"/>
</dbReference>
<dbReference type="EMBL" id="QXFZ01000041">
    <property type="protein sequence ID" value="KAE9137814.1"/>
    <property type="molecule type" value="Genomic_DNA"/>
</dbReference>
<dbReference type="Proteomes" id="UP000441208">
    <property type="component" value="Unassembled WGS sequence"/>
</dbReference>
<comment type="caution">
    <text evidence="3">The sequence shown here is derived from an EMBL/GenBank/DDBJ whole genome shotgun (WGS) entry which is preliminary data.</text>
</comment>
<dbReference type="Proteomes" id="UP000488956">
    <property type="component" value="Unassembled WGS sequence"/>
</dbReference>
<evidence type="ECO:0000313" key="1">
    <source>
        <dbReference type="EMBL" id="KAE8948759.1"/>
    </source>
</evidence>
<reference evidence="10 11" key="1">
    <citation type="submission" date="2018-08" db="EMBL/GenBank/DDBJ databases">
        <title>Genomic investigation of the strawberry pathogen Phytophthora fragariae indicates pathogenicity is determined by transcriptional variation in three key races.</title>
        <authorList>
            <person name="Adams T.M."/>
            <person name="Armitage A.D."/>
            <person name="Sobczyk M.K."/>
            <person name="Bates H.J."/>
            <person name="Dunwell J.M."/>
            <person name="Nellist C.F."/>
            <person name="Harrison R.J."/>
        </authorList>
    </citation>
    <scope>NUCLEOTIDE SEQUENCE [LARGE SCALE GENOMIC DNA]</scope>
    <source>
        <strain evidence="8 12">A4</strain>
        <strain evidence="7 13">BC-1</strain>
        <strain evidence="6 11">NOV-27</strain>
        <strain evidence="5 14">NOV-5</strain>
        <strain evidence="3 15">NOV-71</strain>
        <strain evidence="9 17">NOV-77</strain>
        <strain evidence="1 10">NOV-9</strain>
        <strain evidence="4 18">ONT-3</strain>
        <strain evidence="2 16">SCRP245</strain>
    </source>
</reference>
<gene>
    <name evidence="8" type="ORF">PF001_g754</name>
    <name evidence="7" type="ORF">PF002_g605</name>
    <name evidence="6" type="ORF">PF005_g324</name>
    <name evidence="5" type="ORF">PF006_g195</name>
    <name evidence="3" type="ORF">PF007_g1663</name>
    <name evidence="9" type="ORF">PF008_g1525</name>
    <name evidence="1" type="ORF">PF009_g1681</name>
    <name evidence="4" type="ORF">PF010_g330</name>
    <name evidence="2" type="ORF">PF011_g1090</name>
</gene>
<keyword evidence="11" id="KW-1185">Reference proteome</keyword>
<dbReference type="EMBL" id="QXFX01000006">
    <property type="protein sequence ID" value="KAE9140094.1"/>
    <property type="molecule type" value="Genomic_DNA"/>
</dbReference>
<dbReference type="EMBL" id="QXGF01000040">
    <property type="protein sequence ID" value="KAE8948759.1"/>
    <property type="molecule type" value="Genomic_DNA"/>
</dbReference>
<evidence type="ECO:0000313" key="11">
    <source>
        <dbReference type="Proteomes" id="UP000433483"/>
    </source>
</evidence>
<dbReference type="Proteomes" id="UP000460718">
    <property type="component" value="Unassembled WGS sequence"/>
</dbReference>
<protein>
    <submittedName>
        <fullName evidence="3">Uncharacterized protein</fullName>
    </submittedName>
</protein>
<evidence type="ECO:0000313" key="14">
    <source>
        <dbReference type="Proteomes" id="UP000440732"/>
    </source>
</evidence>
<evidence type="ECO:0000313" key="12">
    <source>
        <dbReference type="Proteomes" id="UP000437068"/>
    </source>
</evidence>
<evidence type="ECO:0000313" key="9">
    <source>
        <dbReference type="EMBL" id="KAE9360945.1"/>
    </source>
</evidence>
<evidence type="ECO:0000313" key="13">
    <source>
        <dbReference type="Proteomes" id="UP000440367"/>
    </source>
</evidence>
<dbReference type="Proteomes" id="UP000429523">
    <property type="component" value="Unassembled WGS sequence"/>
</dbReference>
<dbReference type="Proteomes" id="UP000486351">
    <property type="component" value="Unassembled WGS sequence"/>
</dbReference>
<evidence type="ECO:0000313" key="4">
    <source>
        <dbReference type="EMBL" id="KAE9140094.1"/>
    </source>
</evidence>
<evidence type="ECO:0000313" key="17">
    <source>
        <dbReference type="Proteomes" id="UP000486351"/>
    </source>
</evidence>
<organism evidence="3 15">
    <name type="scientific">Phytophthora fragariae</name>
    <dbReference type="NCBI Taxonomy" id="53985"/>
    <lineage>
        <taxon>Eukaryota</taxon>
        <taxon>Sar</taxon>
        <taxon>Stramenopiles</taxon>
        <taxon>Oomycota</taxon>
        <taxon>Peronosporomycetes</taxon>
        <taxon>Peronosporales</taxon>
        <taxon>Peronosporaceae</taxon>
        <taxon>Phytophthora</taxon>
    </lineage>
</organism>
<dbReference type="EMBL" id="QXGB01000006">
    <property type="protein sequence ID" value="KAE9238198.1"/>
    <property type="molecule type" value="Genomic_DNA"/>
</dbReference>
<evidence type="ECO:0000313" key="7">
    <source>
        <dbReference type="EMBL" id="KAE9257868.1"/>
    </source>
</evidence>
<proteinExistence type="predicted"/>
<dbReference type="EMBL" id="QXGA01000004">
    <property type="protein sequence ID" value="KAE9155902.1"/>
    <property type="molecule type" value="Genomic_DNA"/>
</dbReference>
<evidence type="ECO:0000313" key="5">
    <source>
        <dbReference type="EMBL" id="KAE9155902.1"/>
    </source>
</evidence>
<evidence type="ECO:0000313" key="8">
    <source>
        <dbReference type="EMBL" id="KAE9329723.1"/>
    </source>
</evidence>
<dbReference type="Proteomes" id="UP000437068">
    <property type="component" value="Unassembled WGS sequence"/>
</dbReference>
<evidence type="ECO:0000313" key="15">
    <source>
        <dbReference type="Proteomes" id="UP000441208"/>
    </source>
</evidence>
<evidence type="ECO:0000313" key="6">
    <source>
        <dbReference type="EMBL" id="KAE9238198.1"/>
    </source>
</evidence>
<evidence type="ECO:0000313" key="3">
    <source>
        <dbReference type="EMBL" id="KAE9137814.1"/>
    </source>
</evidence>
<dbReference type="OrthoDB" id="108512at2759"/>
<dbReference type="EMBL" id="QXFW01000028">
    <property type="protein sequence ID" value="KAE9029418.1"/>
    <property type="molecule type" value="Genomic_DNA"/>
</dbReference>
<dbReference type="EMBL" id="QXGE01000016">
    <property type="protein sequence ID" value="KAE9329723.1"/>
    <property type="molecule type" value="Genomic_DNA"/>
</dbReference>
<evidence type="ECO:0000313" key="18">
    <source>
        <dbReference type="Proteomes" id="UP000488956"/>
    </source>
</evidence>
<dbReference type="AlphaFoldDB" id="A0A6A3TJ65"/>
<dbReference type="Proteomes" id="UP000440732">
    <property type="component" value="Unassembled WGS sequence"/>
</dbReference>
<dbReference type="Proteomes" id="UP000440367">
    <property type="component" value="Unassembled WGS sequence"/>
</dbReference>
<sequence>MGNANCCAQTAPDVYAWKTGDRCRTLSRGEARALMPMYDYEPSLSLDHEGRTSSIDDAMSSLGFSPDTPLSVSSSHGFGDQSTVIVSAEGVVQIQDDFEEEKAPAPADDEFELSPEARALLPAPNSCPRSGINLRAQSPILSSNHSASCNDQSIGADPPQPCIEDYLCTCNSCPRAMMIQRAFKLYSFALDHPESDALLRVLRACANYDETIIEMDPLLVLHAEKMLEQLGFDEDQAFRLLLASHFQRP</sequence>
<evidence type="ECO:0000313" key="16">
    <source>
        <dbReference type="Proteomes" id="UP000460718"/>
    </source>
</evidence>